<evidence type="ECO:0000313" key="1">
    <source>
        <dbReference type="EMBL" id="EJW73125.1"/>
    </source>
</evidence>
<organism evidence="1 2">
    <name type="scientific">Wuchereria bancrofti</name>
    <dbReference type="NCBI Taxonomy" id="6293"/>
    <lineage>
        <taxon>Eukaryota</taxon>
        <taxon>Metazoa</taxon>
        <taxon>Ecdysozoa</taxon>
        <taxon>Nematoda</taxon>
        <taxon>Chromadorea</taxon>
        <taxon>Rhabditida</taxon>
        <taxon>Spirurina</taxon>
        <taxon>Spiruromorpha</taxon>
        <taxon>Filarioidea</taxon>
        <taxon>Onchocercidae</taxon>
        <taxon>Wuchereria</taxon>
    </lineage>
</organism>
<accession>J9AGB5</accession>
<dbReference type="Proteomes" id="UP000004810">
    <property type="component" value="Unassembled WGS sequence"/>
</dbReference>
<name>J9AGB5_WUCBA</name>
<sequence>MGYIEPPSILPGIHLSAHGNESEVDNVVMEKAVEGRKVMQKLMGKENVLAEAAKALVMTKSFVESLKSKTTSTS</sequence>
<reference evidence="2" key="1">
    <citation type="submission" date="2012-08" db="EMBL/GenBank/DDBJ databases">
        <title>The Genome Sequence of Wuchereria bancrofti.</title>
        <authorList>
            <person name="Nutman T.B."/>
            <person name="Fink D.L."/>
            <person name="Russ C."/>
            <person name="Young S."/>
            <person name="Zeng Q."/>
            <person name="Koehrsen M."/>
            <person name="Alvarado L."/>
            <person name="Berlin A."/>
            <person name="Chapman S.B."/>
            <person name="Chen Z."/>
            <person name="Freedman E."/>
            <person name="Gellesch M."/>
            <person name="Goldberg J."/>
            <person name="Griggs A."/>
            <person name="Gujja S."/>
            <person name="Heilman E.R."/>
            <person name="Heiman D."/>
            <person name="Hepburn T."/>
            <person name="Howarth C."/>
            <person name="Jen D."/>
            <person name="Larson L."/>
            <person name="Lewis B."/>
            <person name="Mehta T."/>
            <person name="Park D."/>
            <person name="Pearson M."/>
            <person name="Roberts A."/>
            <person name="Saif S."/>
            <person name="Shea T."/>
            <person name="Shenoy N."/>
            <person name="Sisk P."/>
            <person name="Stolte C."/>
            <person name="Sykes S."/>
            <person name="Walk T."/>
            <person name="White J."/>
            <person name="Yandava C."/>
            <person name="Haas B."/>
            <person name="Henn M.R."/>
            <person name="Nusbaum C."/>
            <person name="Birren B."/>
        </authorList>
    </citation>
    <scope>NUCLEOTIDE SEQUENCE [LARGE SCALE GENOMIC DNA]</scope>
    <source>
        <strain evidence="2">NA</strain>
    </source>
</reference>
<gene>
    <name evidence="1" type="ORF">WUBG_15969</name>
</gene>
<dbReference type="EMBL" id="ADBV01014669">
    <property type="protein sequence ID" value="EJW73125.1"/>
    <property type="molecule type" value="Genomic_DNA"/>
</dbReference>
<protein>
    <submittedName>
        <fullName evidence="1">Uncharacterized protein</fullName>
    </submittedName>
</protein>
<evidence type="ECO:0000313" key="2">
    <source>
        <dbReference type="Proteomes" id="UP000004810"/>
    </source>
</evidence>
<proteinExistence type="predicted"/>
<dbReference type="AlphaFoldDB" id="J9AGB5"/>
<comment type="caution">
    <text evidence="1">The sequence shown here is derived from an EMBL/GenBank/DDBJ whole genome shotgun (WGS) entry which is preliminary data.</text>
</comment>